<dbReference type="InterPro" id="IPR016024">
    <property type="entry name" value="ARM-type_fold"/>
</dbReference>
<dbReference type="Pfam" id="PF21581">
    <property type="entry name" value="SCD"/>
    <property type="match status" value="1"/>
</dbReference>
<feature type="compositionally biased region" description="Polar residues" evidence="1">
    <location>
        <begin position="1107"/>
        <end position="1137"/>
    </location>
</feature>
<dbReference type="GO" id="GO:0005829">
    <property type="term" value="C:cytosol"/>
    <property type="evidence" value="ECO:0007669"/>
    <property type="project" value="EnsemblFungi"/>
</dbReference>
<feature type="compositionally biased region" description="Basic and acidic residues" evidence="1">
    <location>
        <begin position="13"/>
        <end position="37"/>
    </location>
</feature>
<organism evidence="3 4">
    <name type="scientific">Kazachstania africana (strain ATCC 22294 / BCRC 22015 / CBS 2517 / CECT 1963 / NBRC 1671 / NRRL Y-8276)</name>
    <name type="common">Yeast</name>
    <name type="synonym">Kluyveromyces africanus</name>
    <dbReference type="NCBI Taxonomy" id="1071382"/>
    <lineage>
        <taxon>Eukaryota</taxon>
        <taxon>Fungi</taxon>
        <taxon>Dikarya</taxon>
        <taxon>Ascomycota</taxon>
        <taxon>Saccharomycotina</taxon>
        <taxon>Saccharomycetes</taxon>
        <taxon>Saccharomycetales</taxon>
        <taxon>Saccharomycetaceae</taxon>
        <taxon>Kazachstania</taxon>
    </lineage>
</organism>
<keyword evidence="4" id="KW-1185">Reference proteome</keyword>
<dbReference type="OrthoDB" id="498590at2759"/>
<dbReference type="PROSITE" id="PS51425">
    <property type="entry name" value="SCD"/>
    <property type="match status" value="1"/>
</dbReference>
<evidence type="ECO:0000259" key="2">
    <source>
        <dbReference type="PROSITE" id="PS51425"/>
    </source>
</evidence>
<dbReference type="GeneID" id="13886881"/>
<dbReference type="AlphaFoldDB" id="H2B223"/>
<dbReference type="GO" id="GO:0005634">
    <property type="term" value="C:nucleus"/>
    <property type="evidence" value="ECO:0007669"/>
    <property type="project" value="EnsemblFungi"/>
</dbReference>
<dbReference type="InterPro" id="IPR048610">
    <property type="entry name" value="SCC3_C"/>
</dbReference>
<dbReference type="Gene3D" id="1.25.10.10">
    <property type="entry name" value="Leucine-rich Repeat Variant"/>
    <property type="match status" value="1"/>
</dbReference>
<dbReference type="SUPFAM" id="SSF48371">
    <property type="entry name" value="ARM repeat"/>
    <property type="match status" value="1"/>
</dbReference>
<proteinExistence type="predicted"/>
<dbReference type="InParanoid" id="H2B223"/>
<feature type="compositionally biased region" description="Basic and acidic residues" evidence="1">
    <location>
        <begin position="1075"/>
        <end position="1089"/>
    </location>
</feature>
<protein>
    <recommendedName>
        <fullName evidence="2">SCD domain-containing protein</fullName>
    </recommendedName>
</protein>
<feature type="domain" description="SCD" evidence="2">
    <location>
        <begin position="370"/>
        <end position="460"/>
    </location>
</feature>
<dbReference type="eggNOG" id="KOG2011">
    <property type="taxonomic scope" value="Eukaryota"/>
</dbReference>
<dbReference type="InterPro" id="IPR013721">
    <property type="entry name" value="STAG"/>
</dbReference>
<feature type="region of interest" description="Disordered" evidence="1">
    <location>
        <begin position="1"/>
        <end position="112"/>
    </location>
</feature>
<feature type="compositionally biased region" description="Basic residues" evidence="1">
    <location>
        <begin position="72"/>
        <end position="95"/>
    </location>
</feature>
<dbReference type="HOGENOM" id="CLU_008263_0_0_1"/>
<dbReference type="KEGG" id="kaf:KAFR_0L00660"/>
<dbReference type="GO" id="GO:0007064">
    <property type="term" value="P:mitotic sister chromatid cohesion"/>
    <property type="evidence" value="ECO:0007669"/>
    <property type="project" value="EnsemblFungi"/>
</dbReference>
<dbReference type="GO" id="GO:0030892">
    <property type="term" value="C:mitotic cohesin complex"/>
    <property type="evidence" value="ECO:0007669"/>
    <property type="project" value="EnsemblFungi"/>
</dbReference>
<dbReference type="FunCoup" id="H2B223">
    <property type="interactions" value="297"/>
</dbReference>
<dbReference type="InterPro" id="IPR011989">
    <property type="entry name" value="ARM-like"/>
</dbReference>
<dbReference type="Pfam" id="PF21767">
    <property type="entry name" value="SCC3_C"/>
    <property type="match status" value="1"/>
</dbReference>
<evidence type="ECO:0000313" key="3">
    <source>
        <dbReference type="EMBL" id="CCF60673.1"/>
    </source>
</evidence>
<dbReference type="STRING" id="1071382.H2B223"/>
<dbReference type="PANTHER" id="PTHR11199">
    <property type="entry name" value="STROMAL ANTIGEN"/>
    <property type="match status" value="1"/>
</dbReference>
<dbReference type="GO" id="GO:0003682">
    <property type="term" value="F:chromatin binding"/>
    <property type="evidence" value="ECO:0007669"/>
    <property type="project" value="EnsemblFungi"/>
</dbReference>
<dbReference type="InterPro" id="IPR020839">
    <property type="entry name" value="SCD"/>
</dbReference>
<evidence type="ECO:0000313" key="4">
    <source>
        <dbReference type="Proteomes" id="UP000005220"/>
    </source>
</evidence>
<evidence type="ECO:0000256" key="1">
    <source>
        <dbReference type="SAM" id="MobiDB-lite"/>
    </source>
</evidence>
<dbReference type="RefSeq" id="XP_003959808.1">
    <property type="nucleotide sequence ID" value="XM_003959759.1"/>
</dbReference>
<name>H2B223_KAZAF</name>
<accession>H2B223</accession>
<dbReference type="PANTHER" id="PTHR11199:SF0">
    <property type="entry name" value="LD34181P-RELATED"/>
    <property type="match status" value="1"/>
</dbReference>
<dbReference type="InterPro" id="IPR039662">
    <property type="entry name" value="Cohesin_Scc3/SA"/>
</dbReference>
<dbReference type="Proteomes" id="UP000005220">
    <property type="component" value="Chromosome 12"/>
</dbReference>
<reference evidence="3 4" key="1">
    <citation type="journal article" date="2011" name="Proc. Natl. Acad. Sci. U.S.A.">
        <title>Evolutionary erosion of yeast sex chromosomes by mating-type switching accidents.</title>
        <authorList>
            <person name="Gordon J.L."/>
            <person name="Armisen D."/>
            <person name="Proux-Wera E."/>
            <person name="Oheigeartaigh S.S."/>
            <person name="Byrne K.P."/>
            <person name="Wolfe K.H."/>
        </authorList>
    </citation>
    <scope>NUCLEOTIDE SEQUENCE [LARGE SCALE GENOMIC DNA]</scope>
    <source>
        <strain evidence="4">ATCC 22294 / BCRC 22015 / CBS 2517 / CECT 1963 / NBRC 1671 / NRRL Y-8276</strain>
    </source>
</reference>
<feature type="region of interest" description="Disordered" evidence="1">
    <location>
        <begin position="1075"/>
        <end position="1173"/>
    </location>
</feature>
<dbReference type="EMBL" id="HE650832">
    <property type="protein sequence ID" value="CCF60673.1"/>
    <property type="molecule type" value="Genomic_DNA"/>
</dbReference>
<dbReference type="Pfam" id="PF08514">
    <property type="entry name" value="STAG"/>
    <property type="match status" value="1"/>
</dbReference>
<gene>
    <name evidence="3" type="primary">KAFR0L00660</name>
    <name evidence="3" type="ORF">KAFR_0L00660</name>
</gene>
<dbReference type="GO" id="GO:0000785">
    <property type="term" value="C:chromatin"/>
    <property type="evidence" value="ECO:0007669"/>
    <property type="project" value="TreeGrafter"/>
</dbReference>
<feature type="compositionally biased region" description="Acidic residues" evidence="1">
    <location>
        <begin position="44"/>
        <end position="67"/>
    </location>
</feature>
<sequence length="1173" mass="135087">MSGLRRSTRAGSKSKEEQDNGTRSDDSVTEHIKEDQRATLAVTYEDDIFDSDSSSEEDNDADDDDYVDPSVSRKRKGTSQRKGGRKRKSPAKTGKKSAMSNNTSGRAHVSGSKKDQEKYLEIIKDFEPIELFNALSVSEDVSIDELLRDWLDTYQEDRDQFLAEFINLLLNCCGAVAKVEKHDVHSNDSSNETIGEIQLLFQRQKLHEFHLLISKTNKKTASYRPLYQNFVEFMSKLLEIADDLQLLYVETGNNVKENSDNEDEVNSEITMSPLILDLLTWLSSFSVSKIRCFRYVSTLTLYLFQDFLSEHIVNLDKNYLSKFTRQLNLEKKKKRPNKKTIAQFENNILEIQSNRAVIENIVDNIIKLCFIHRFKDVDESIRSESMLHLSIWIDNDPEYFMKVTFLKYFGWLLSDSSSTVRLQVLKILPDVIKKSKTESATDNSAIRQFFERFKQRILEISLKDVDLEVRLNAVNILVEISSLGYLDNAEILVISSLIFANDEIKVTSHSKNSRFLSSAAKFLARVVNEQCNDFIRNNEVDENLSKIETSSIIKIGTFIRFLSNSLLYYLQDKNEEEITPRMKIHILFQAAEFLYPYFGSQIENISLLLTDDNEFTNVFNMLSQISKENEQTMELDEEVFDTSLLLPTDDNNTIFYVTVLNGLCHGGISIKAQIVSQSVIPYLGKLLNNLPIQSSDVLSPILEIFNLFSYDDWIQVGHEKEIYSINHILAKVFMETGIDVENNYTEDIKVLTLTQTLTHLKNFKLKDIDELWINQITLLKMQFEKFLDENVMNDDEDAIEKYYNTAYSFYINKLVLLGKEYSIEFGSELLVAFLKKFIFTISRNFEMMKSESINIMNFKLPVILVTWQLQKWKNIFSTTTNSGISENNLKSFENTLKYVSVILDQLNKLLIELCDKESNVKFIDLCHLKWLLSTSVIDIAVSMRYFELQIPQENGVAWKDSMTEKFPYYLHDKSVEVLLQVFLYLESLVASKNDAITLDKFAEEDVNLNDLSNDNFFEDNEKQLLLYTIKLKGLIRLGIITNAAFVNRMSLNKDKLGDLYEKIVDDTIFEDHDANKKKEKPIHQDKLEQSPEPIDTIDINEERPISKATQDSVEPMEDSSQISSQDSNVQPLSSTQGPKGLEPIQETSQEVKETPSEVFSSMEVGPIENDSEI</sequence>